<dbReference type="CDD" id="cd12876">
    <property type="entry name" value="SPRY_SOCS3"/>
    <property type="match status" value="1"/>
</dbReference>
<name>A0AAV4Y9M5_CAEEX</name>
<dbReference type="Pfam" id="PF00622">
    <property type="entry name" value="SPRY"/>
    <property type="match status" value="1"/>
</dbReference>
<dbReference type="PROSITE" id="PS50188">
    <property type="entry name" value="B302_SPRY"/>
    <property type="match status" value="1"/>
</dbReference>
<evidence type="ECO:0000256" key="1">
    <source>
        <dbReference type="ARBA" id="ARBA00004123"/>
    </source>
</evidence>
<dbReference type="FunFam" id="2.60.120.920:FF:000078">
    <property type="entry name" value="GD12021"/>
    <property type="match status" value="1"/>
</dbReference>
<dbReference type="SUPFAM" id="SSF158235">
    <property type="entry name" value="SOCS box-like"/>
    <property type="match status" value="1"/>
</dbReference>
<dbReference type="GO" id="GO:0019005">
    <property type="term" value="C:SCF ubiquitin ligase complex"/>
    <property type="evidence" value="ECO:0007669"/>
    <property type="project" value="TreeGrafter"/>
</dbReference>
<dbReference type="GO" id="GO:0005634">
    <property type="term" value="C:nucleus"/>
    <property type="evidence" value="ECO:0007669"/>
    <property type="project" value="UniProtKB-SubCell"/>
</dbReference>
<dbReference type="PANTHER" id="PTHR12245">
    <property type="entry name" value="SPRY DOMAIN CONTAINING SOCS BOX PROTEIN"/>
    <property type="match status" value="1"/>
</dbReference>
<dbReference type="InterPro" id="IPR013320">
    <property type="entry name" value="ConA-like_dom_sf"/>
</dbReference>
<dbReference type="InterPro" id="IPR036036">
    <property type="entry name" value="SOCS_box-like_dom_sf"/>
</dbReference>
<evidence type="ECO:0000259" key="9">
    <source>
        <dbReference type="PROSITE" id="PS50225"/>
    </source>
</evidence>
<dbReference type="InterPro" id="IPR035754">
    <property type="entry name" value="SPRY_SPSB3"/>
</dbReference>
<dbReference type="SUPFAM" id="SSF49899">
    <property type="entry name" value="Concanavalin A-like lectins/glucanases"/>
    <property type="match status" value="1"/>
</dbReference>
<feature type="region of interest" description="Disordered" evidence="7">
    <location>
        <begin position="32"/>
        <end position="83"/>
    </location>
</feature>
<comment type="subcellular location">
    <subcellularLocation>
        <location evidence="2">Cytoplasm</location>
    </subcellularLocation>
    <subcellularLocation>
        <location evidence="1">Nucleus</location>
    </subcellularLocation>
</comment>
<proteinExistence type="inferred from homology"/>
<dbReference type="InterPro" id="IPR050672">
    <property type="entry name" value="FBXO45-Fsn/SPSB_families"/>
</dbReference>
<evidence type="ECO:0000313" key="11">
    <source>
        <dbReference type="Proteomes" id="UP001054945"/>
    </source>
</evidence>
<evidence type="ECO:0000256" key="7">
    <source>
        <dbReference type="SAM" id="MobiDB-lite"/>
    </source>
</evidence>
<gene>
    <name evidence="10" type="primary">spsb3</name>
    <name evidence="10" type="ORF">CEXT_733881</name>
</gene>
<dbReference type="Proteomes" id="UP001054945">
    <property type="component" value="Unassembled WGS sequence"/>
</dbReference>
<evidence type="ECO:0000256" key="3">
    <source>
        <dbReference type="ARBA" id="ARBA00010910"/>
    </source>
</evidence>
<evidence type="ECO:0000256" key="4">
    <source>
        <dbReference type="ARBA" id="ARBA00014684"/>
    </source>
</evidence>
<evidence type="ECO:0000256" key="5">
    <source>
        <dbReference type="ARBA" id="ARBA00022490"/>
    </source>
</evidence>
<accession>A0AAV4Y9M5</accession>
<dbReference type="GO" id="GO:0035556">
    <property type="term" value="P:intracellular signal transduction"/>
    <property type="evidence" value="ECO:0007669"/>
    <property type="project" value="InterPro"/>
</dbReference>
<dbReference type="EMBL" id="BPLR01018977">
    <property type="protein sequence ID" value="GIZ03604.1"/>
    <property type="molecule type" value="Genomic_DNA"/>
</dbReference>
<reference evidence="10 11" key="1">
    <citation type="submission" date="2021-06" db="EMBL/GenBank/DDBJ databases">
        <title>Caerostris extrusa draft genome.</title>
        <authorList>
            <person name="Kono N."/>
            <person name="Arakawa K."/>
        </authorList>
    </citation>
    <scope>NUCLEOTIDE SEQUENCE [LARGE SCALE GENOMIC DNA]</scope>
</reference>
<keyword evidence="6" id="KW-0539">Nucleus</keyword>
<dbReference type="Pfam" id="PF07525">
    <property type="entry name" value="SOCS_box"/>
    <property type="match status" value="1"/>
</dbReference>
<feature type="domain" description="SOCS box" evidence="9">
    <location>
        <begin position="305"/>
        <end position="349"/>
    </location>
</feature>
<keyword evidence="5" id="KW-0963">Cytoplasm</keyword>
<dbReference type="GO" id="GO:0043161">
    <property type="term" value="P:proteasome-mediated ubiquitin-dependent protein catabolic process"/>
    <property type="evidence" value="ECO:0007669"/>
    <property type="project" value="TreeGrafter"/>
</dbReference>
<feature type="domain" description="B30.2/SPRY" evidence="8">
    <location>
        <begin position="123"/>
        <end position="315"/>
    </location>
</feature>
<evidence type="ECO:0000256" key="6">
    <source>
        <dbReference type="ARBA" id="ARBA00023242"/>
    </source>
</evidence>
<dbReference type="GO" id="GO:0005737">
    <property type="term" value="C:cytoplasm"/>
    <property type="evidence" value="ECO:0007669"/>
    <property type="project" value="UniProtKB-SubCell"/>
</dbReference>
<comment type="caution">
    <text evidence="10">The sequence shown here is derived from an EMBL/GenBank/DDBJ whole genome shotgun (WGS) entry which is preliminary data.</text>
</comment>
<dbReference type="PANTHER" id="PTHR12245:SF12">
    <property type="entry name" value="SPRY DOMAIN-CONTAINING SOCS BOX PROTEIN 3"/>
    <property type="match status" value="1"/>
</dbReference>
<dbReference type="SMART" id="SM00449">
    <property type="entry name" value="SPRY"/>
    <property type="match status" value="1"/>
</dbReference>
<dbReference type="InterPro" id="IPR001496">
    <property type="entry name" value="SOCS_box"/>
</dbReference>
<evidence type="ECO:0000259" key="8">
    <source>
        <dbReference type="PROSITE" id="PS50188"/>
    </source>
</evidence>
<feature type="compositionally biased region" description="Polar residues" evidence="7">
    <location>
        <begin position="74"/>
        <end position="83"/>
    </location>
</feature>
<organism evidence="10 11">
    <name type="scientific">Caerostris extrusa</name>
    <name type="common">Bark spider</name>
    <name type="synonym">Caerostris bankana</name>
    <dbReference type="NCBI Taxonomy" id="172846"/>
    <lineage>
        <taxon>Eukaryota</taxon>
        <taxon>Metazoa</taxon>
        <taxon>Ecdysozoa</taxon>
        <taxon>Arthropoda</taxon>
        <taxon>Chelicerata</taxon>
        <taxon>Arachnida</taxon>
        <taxon>Araneae</taxon>
        <taxon>Araneomorphae</taxon>
        <taxon>Entelegynae</taxon>
        <taxon>Araneoidea</taxon>
        <taxon>Araneidae</taxon>
        <taxon>Caerostris</taxon>
    </lineage>
</organism>
<dbReference type="PROSITE" id="PS50225">
    <property type="entry name" value="SOCS"/>
    <property type="match status" value="1"/>
</dbReference>
<dbReference type="InterPro" id="IPR043136">
    <property type="entry name" value="B30.2/SPRY_sf"/>
</dbReference>
<evidence type="ECO:0000313" key="10">
    <source>
        <dbReference type="EMBL" id="GIZ03604.1"/>
    </source>
</evidence>
<dbReference type="Gene3D" id="2.60.120.920">
    <property type="match status" value="1"/>
</dbReference>
<sequence>MEIDEWKKSSQLIAYWTRHCGFEDFEDRASQPLRSGAERSRFNEHTSDQSEGFLPKGRSRAGNGDAEENRDAGTSRSDLGVSQNGERKPLVSVAFLAACADDNFALDSRRSVISTILYPCTGSSFQAMSQDGPVLNNFCSDNWTWNKQDKSHEVRLHGENLKVAHFHPNWSNGTAGVRGTKILNKGRYYWEINVSQRIFGTSMMFGISTKKCRLHANAFVNMLGEDEHGWGLSHKGLIWHNGRWRQYSKPFRENEPTIIGILFDGIKGTLAYYKDGCDLGVAFTDLHLVQDELYPVVCSTAAKTEMSLGITKREFGNLQDRCRSVILKLLRQEGDVNELGLPKLLKQYLTDGADTSEPSERRCKGAVRRHYYMRSSSCGPHRINKLKNISCCEEKYQYFL</sequence>
<evidence type="ECO:0000256" key="2">
    <source>
        <dbReference type="ARBA" id="ARBA00004496"/>
    </source>
</evidence>
<protein>
    <recommendedName>
        <fullName evidence="4">SPRY domain-containing SOCS box protein 3</fullName>
    </recommendedName>
</protein>
<dbReference type="AlphaFoldDB" id="A0AAV4Y9M5"/>
<keyword evidence="11" id="KW-1185">Reference proteome</keyword>
<dbReference type="InterPro" id="IPR003877">
    <property type="entry name" value="SPRY_dom"/>
</dbReference>
<dbReference type="InterPro" id="IPR001870">
    <property type="entry name" value="B30.2/SPRY"/>
</dbReference>
<feature type="compositionally biased region" description="Basic and acidic residues" evidence="7">
    <location>
        <begin position="36"/>
        <end position="48"/>
    </location>
</feature>
<comment type="similarity">
    <text evidence="3">Belongs to the SPSB family.</text>
</comment>